<name>A0A1H0JRA1_9BACT</name>
<dbReference type="OrthoDB" id="1687780at2"/>
<evidence type="ECO:0000313" key="1">
    <source>
        <dbReference type="EMBL" id="SDO46059.1"/>
    </source>
</evidence>
<evidence type="ECO:0000313" key="2">
    <source>
        <dbReference type="Proteomes" id="UP000199073"/>
    </source>
</evidence>
<protein>
    <recommendedName>
        <fullName evidence="3">SAP domain-containing protein</fullName>
    </recommendedName>
</protein>
<proteinExistence type="predicted"/>
<reference evidence="1 2" key="1">
    <citation type="submission" date="2016-10" db="EMBL/GenBank/DDBJ databases">
        <authorList>
            <person name="de Groot N.N."/>
        </authorList>
    </citation>
    <scope>NUCLEOTIDE SEQUENCE [LARGE SCALE GENOMIC DNA]</scope>
    <source>
        <strain evidence="1 2">DSM 12130</strain>
    </source>
</reference>
<organism evidence="1 2">
    <name type="scientific">Desulforhopalus singaporensis</name>
    <dbReference type="NCBI Taxonomy" id="91360"/>
    <lineage>
        <taxon>Bacteria</taxon>
        <taxon>Pseudomonadati</taxon>
        <taxon>Thermodesulfobacteriota</taxon>
        <taxon>Desulfobulbia</taxon>
        <taxon>Desulfobulbales</taxon>
        <taxon>Desulfocapsaceae</taxon>
        <taxon>Desulforhopalus</taxon>
    </lineage>
</organism>
<evidence type="ECO:0008006" key="3">
    <source>
        <dbReference type="Google" id="ProtNLM"/>
    </source>
</evidence>
<dbReference type="Proteomes" id="UP000199073">
    <property type="component" value="Unassembled WGS sequence"/>
</dbReference>
<dbReference type="AlphaFoldDB" id="A0A1H0JRA1"/>
<dbReference type="EMBL" id="FNJI01000002">
    <property type="protein sequence ID" value="SDO46059.1"/>
    <property type="molecule type" value="Genomic_DNA"/>
</dbReference>
<accession>A0A1H0JRA1</accession>
<sequence length="76" mass="8777">MVNPKFKKGPKLFSLARKKALMLDIPQEKGIKLAELIERIQEKEGNVPCFRKRDFCSEMRCCWQASCSAQMVPMVD</sequence>
<dbReference type="RefSeq" id="WP_092219038.1">
    <property type="nucleotide sequence ID" value="NZ_FNJI01000002.1"/>
</dbReference>
<keyword evidence="2" id="KW-1185">Reference proteome</keyword>
<gene>
    <name evidence="1" type="ORF">SAMN05660330_00285</name>
</gene>